<feature type="signal peptide" evidence="1">
    <location>
        <begin position="1"/>
        <end position="17"/>
    </location>
</feature>
<dbReference type="EMBL" id="JAKKPZ010000001">
    <property type="protein sequence ID" value="KAI1728738.1"/>
    <property type="molecule type" value="Genomic_DNA"/>
</dbReference>
<proteinExistence type="predicted"/>
<comment type="caution">
    <text evidence="2">The sequence shown here is derived from an EMBL/GenBank/DDBJ whole genome shotgun (WGS) entry which is preliminary data.</text>
</comment>
<dbReference type="Proteomes" id="UP001201812">
    <property type="component" value="Unassembled WGS sequence"/>
</dbReference>
<accession>A0AAD4NG30</accession>
<evidence type="ECO:0000313" key="3">
    <source>
        <dbReference type="Proteomes" id="UP001201812"/>
    </source>
</evidence>
<evidence type="ECO:0000313" key="2">
    <source>
        <dbReference type="EMBL" id="KAI1728738.1"/>
    </source>
</evidence>
<evidence type="ECO:0000256" key="1">
    <source>
        <dbReference type="SAM" id="SignalP"/>
    </source>
</evidence>
<sequence length="84" mass="9388">MFYLFFLVVLCPVLANAQPKMTMEDFENGLNSTVLSTMIDLLGLGDCKDAIFKMYHTYEDNKKNGTPQKLDVMGIVKKFSSIGG</sequence>
<reference evidence="2" key="1">
    <citation type="submission" date="2022-01" db="EMBL/GenBank/DDBJ databases">
        <title>Genome Sequence Resource for Two Populations of Ditylenchus destructor, the Migratory Endoparasitic Phytonematode.</title>
        <authorList>
            <person name="Zhang H."/>
            <person name="Lin R."/>
            <person name="Xie B."/>
        </authorList>
    </citation>
    <scope>NUCLEOTIDE SEQUENCE</scope>
    <source>
        <strain evidence="2">BazhouSP</strain>
    </source>
</reference>
<protein>
    <submittedName>
        <fullName evidence="2">Uncharacterized protein</fullName>
    </submittedName>
</protein>
<keyword evidence="1" id="KW-0732">Signal</keyword>
<feature type="chain" id="PRO_5041986554" evidence="1">
    <location>
        <begin position="18"/>
        <end position="84"/>
    </location>
</feature>
<keyword evidence="3" id="KW-1185">Reference proteome</keyword>
<gene>
    <name evidence="2" type="ORF">DdX_00938</name>
</gene>
<dbReference type="AlphaFoldDB" id="A0AAD4NG30"/>
<organism evidence="2 3">
    <name type="scientific">Ditylenchus destructor</name>
    <dbReference type="NCBI Taxonomy" id="166010"/>
    <lineage>
        <taxon>Eukaryota</taxon>
        <taxon>Metazoa</taxon>
        <taxon>Ecdysozoa</taxon>
        <taxon>Nematoda</taxon>
        <taxon>Chromadorea</taxon>
        <taxon>Rhabditida</taxon>
        <taxon>Tylenchina</taxon>
        <taxon>Tylenchomorpha</taxon>
        <taxon>Sphaerularioidea</taxon>
        <taxon>Anguinidae</taxon>
        <taxon>Anguininae</taxon>
        <taxon>Ditylenchus</taxon>
    </lineage>
</organism>
<name>A0AAD4NG30_9BILA</name>